<feature type="compositionally biased region" description="Polar residues" evidence="1">
    <location>
        <begin position="10"/>
        <end position="23"/>
    </location>
</feature>
<proteinExistence type="predicted"/>
<reference evidence="2 3" key="1">
    <citation type="submission" date="2020-03" db="EMBL/GenBank/DDBJ databases">
        <title>Draft Genome Sequence of Cudoniella acicularis.</title>
        <authorList>
            <person name="Buettner E."/>
            <person name="Kellner H."/>
        </authorList>
    </citation>
    <scope>NUCLEOTIDE SEQUENCE [LARGE SCALE GENOMIC DNA]</scope>
    <source>
        <strain evidence="2 3">DSM 108380</strain>
    </source>
</reference>
<name>A0A8H4VT92_9HELO</name>
<comment type="caution">
    <text evidence="2">The sequence shown here is derived from an EMBL/GenBank/DDBJ whole genome shotgun (WGS) entry which is preliminary data.</text>
</comment>
<feature type="region of interest" description="Disordered" evidence="1">
    <location>
        <begin position="1"/>
        <end position="62"/>
    </location>
</feature>
<keyword evidence="3" id="KW-1185">Reference proteome</keyword>
<dbReference type="AlphaFoldDB" id="A0A8H4VT92"/>
<dbReference type="CDD" id="cd22893">
    <property type="entry name" value="PlcA-like"/>
    <property type="match status" value="1"/>
</dbReference>
<sequence>MASHAHEHGQAQQPSADLQWTDEQLSKLISPPPADKEPIEPAENGPSDTLRDEEAPEISGDSMGDMYFEAAEHESVVFGVKLKNIHNIEIPATDHEIWTWNVPASNGMFGLFRGKKQVKLGFGRIIALAGDFYSTHEDDNRTPICGAFTSGIQDVNFPPGFEAATRRFRSAVQSLKDDTDRNLVQINDLMDAENHGVDEAQHQATSRNPQNPIYTIANAYHNHECGIPTNTEWWKATMGLKNPKAGLFTWLCYINADHFGSDAVTAYKVGHNEAMRLARSAGQKSSDRERADAFALHYLSDLFSSGHLRTPRRQLHNDRYDEQSMSAARIASGKGEVPIWDFQANYMHDNDSDTGLLVRNELGHQWLCYGDKQFKESWDIVNRARIMHCIQASVTELFQEAFVKNRDEDPNSFIALKLIPQPMLSAGSGPSTDWKSQGWGNYDMHNPAPLWQVNSENNKHAWTMRANINDHSIFERRDATPRAIDTTLGYPKASQECWDAKDSSFRTQGAAPTARPIEGLTSGGFFQIQDLNPGGNQIHTCVNFWGPVSVTTYDRQGQKEENQTFTLRNRIVDFDIKNNSSSVIPLHSTKWHDGNSLSLYRVNLQTGPEGAHVSLSGWSIKNNSPSAPNEPVTFNINHSWAFEAQNRFKDVLVAKLPPTSHANLIRTVMGNFADQHIPSLAVLCFSPAGSLNVSLVADGGSQKIPLTPADLKGVYSFAKRLRVPYGLDQVLLVLSKELGDHTEISLDRIAFGMHGTTTLKGNVQIYKAQGFSQSLLVGDVLDADSDQAVVLLDGPNEQIITVYDFPNGEPQEKSQNRFAQALSSSLIRPYFNALIPTEHPDGTTSGLSILQVSLHNINTSPCLIFRLTDTKTWTTLTSKPIPDTLASDPHYFHIKFLRCSRSSSLQYSTRNAIMEIFSFYGVLGIRRGNGTRV</sequence>
<protein>
    <submittedName>
        <fullName evidence="2">Uncharacterized protein</fullName>
    </submittedName>
</protein>
<accession>A0A8H4VT92</accession>
<dbReference type="OrthoDB" id="5344235at2759"/>
<dbReference type="InterPro" id="IPR049756">
    <property type="entry name" value="PlcA-like_dom"/>
</dbReference>
<evidence type="ECO:0000256" key="1">
    <source>
        <dbReference type="SAM" id="MobiDB-lite"/>
    </source>
</evidence>
<organism evidence="2 3">
    <name type="scientific">Cudoniella acicularis</name>
    <dbReference type="NCBI Taxonomy" id="354080"/>
    <lineage>
        <taxon>Eukaryota</taxon>
        <taxon>Fungi</taxon>
        <taxon>Dikarya</taxon>
        <taxon>Ascomycota</taxon>
        <taxon>Pezizomycotina</taxon>
        <taxon>Leotiomycetes</taxon>
        <taxon>Helotiales</taxon>
        <taxon>Tricladiaceae</taxon>
        <taxon>Cudoniella</taxon>
    </lineage>
</organism>
<dbReference type="Proteomes" id="UP000566819">
    <property type="component" value="Unassembled WGS sequence"/>
</dbReference>
<evidence type="ECO:0000313" key="2">
    <source>
        <dbReference type="EMBL" id="KAF4621926.1"/>
    </source>
</evidence>
<gene>
    <name evidence="2" type="ORF">G7Y89_g14417</name>
</gene>
<dbReference type="EMBL" id="JAAMPI010001897">
    <property type="protein sequence ID" value="KAF4621926.1"/>
    <property type="molecule type" value="Genomic_DNA"/>
</dbReference>
<evidence type="ECO:0000313" key="3">
    <source>
        <dbReference type="Proteomes" id="UP000566819"/>
    </source>
</evidence>